<keyword evidence="5" id="KW-0406">Ion transport</keyword>
<name>A0A919F5E1_9XANT</name>
<reference evidence="7" key="2">
    <citation type="submission" date="2020-09" db="EMBL/GenBank/DDBJ databases">
        <authorList>
            <person name="Sun Q."/>
            <person name="Ohkuma M."/>
        </authorList>
    </citation>
    <scope>NUCLEOTIDE SEQUENCE</scope>
    <source>
        <strain evidence="7">JCM 13306</strain>
    </source>
</reference>
<evidence type="ECO:0000313" key="8">
    <source>
        <dbReference type="Proteomes" id="UP000623958"/>
    </source>
</evidence>
<comment type="caution">
    <text evidence="5">Lacks conserved residue(s) required for the propagation of feature annotation.</text>
</comment>
<comment type="caution">
    <text evidence="7">The sequence shown here is derived from an EMBL/GenBank/DDBJ whole genome shotgun (WGS) entry which is preliminary data.</text>
</comment>
<keyword evidence="5" id="KW-1003">Cell membrane</keyword>
<dbReference type="GO" id="GO:0008381">
    <property type="term" value="F:mechanosensitive monoatomic ion channel activity"/>
    <property type="evidence" value="ECO:0007669"/>
    <property type="project" value="InterPro"/>
</dbReference>
<dbReference type="InterPro" id="IPR010920">
    <property type="entry name" value="LSM_dom_sf"/>
</dbReference>
<feature type="transmembrane region" description="Helical" evidence="5">
    <location>
        <begin position="12"/>
        <end position="40"/>
    </location>
</feature>
<dbReference type="PANTHER" id="PTHR30221">
    <property type="entry name" value="SMALL-CONDUCTANCE MECHANOSENSITIVE CHANNEL"/>
    <property type="match status" value="1"/>
</dbReference>
<sequence length="185" mass="20740">MHLHLPQPPTWVAAWLDIVVPVAEVLAILGLAWLLVRILVHALRLVGRRYELPPALVIGARRIVATFLYAAALLLVLERLGVSVSVLWTAITGFAAVGAVAFFAAWSVLSNIFCSFLIFATKPFRLHDRIELIDSADKPGVCGRVIDINFIYTTLQDQRQETQGSTLQIPNSLFFQRMTRRWYDA</sequence>
<dbReference type="Proteomes" id="UP000623958">
    <property type="component" value="Unassembled WGS sequence"/>
</dbReference>
<evidence type="ECO:0000256" key="3">
    <source>
        <dbReference type="ARBA" id="ARBA00022989"/>
    </source>
</evidence>
<gene>
    <name evidence="7" type="ORF">GCM10009090_02080</name>
</gene>
<comment type="subcellular location">
    <subcellularLocation>
        <location evidence="5">Cell inner membrane</location>
        <topology evidence="5">Multi-pass membrane protein</topology>
    </subcellularLocation>
    <subcellularLocation>
        <location evidence="1">Membrane</location>
    </subcellularLocation>
</comment>
<organism evidence="7 8">
    <name type="scientific">Xanthomonas boreopolis</name>
    <dbReference type="NCBI Taxonomy" id="86183"/>
    <lineage>
        <taxon>Bacteria</taxon>
        <taxon>Pseudomonadati</taxon>
        <taxon>Pseudomonadota</taxon>
        <taxon>Gammaproteobacteria</taxon>
        <taxon>Lysobacterales</taxon>
        <taxon>Lysobacteraceae</taxon>
        <taxon>Xanthomonas</taxon>
    </lineage>
</organism>
<dbReference type="AlphaFoldDB" id="A0A919F5E1"/>
<evidence type="ECO:0000256" key="1">
    <source>
        <dbReference type="ARBA" id="ARBA00004370"/>
    </source>
</evidence>
<evidence type="ECO:0000256" key="5">
    <source>
        <dbReference type="RuleBase" id="RU369025"/>
    </source>
</evidence>
<protein>
    <recommendedName>
        <fullName evidence="5">Small-conductance mechanosensitive channel</fullName>
    </recommendedName>
</protein>
<dbReference type="EMBL" id="BNBA01000001">
    <property type="protein sequence ID" value="GHH46659.1"/>
    <property type="molecule type" value="Genomic_DNA"/>
</dbReference>
<dbReference type="PANTHER" id="PTHR30221:SF8">
    <property type="entry name" value="SMALL-CONDUCTANCE MECHANOSENSITIVE CHANNEL"/>
    <property type="match status" value="1"/>
</dbReference>
<feature type="domain" description="Mechanosensitive ion channel MscS" evidence="6">
    <location>
        <begin position="108"/>
        <end position="177"/>
    </location>
</feature>
<dbReference type="InterPro" id="IPR023408">
    <property type="entry name" value="MscS_beta-dom_sf"/>
</dbReference>
<keyword evidence="5" id="KW-0997">Cell inner membrane</keyword>
<evidence type="ECO:0000256" key="4">
    <source>
        <dbReference type="ARBA" id="ARBA00023136"/>
    </source>
</evidence>
<evidence type="ECO:0000259" key="6">
    <source>
        <dbReference type="Pfam" id="PF00924"/>
    </source>
</evidence>
<proteinExistence type="inferred from homology"/>
<dbReference type="RefSeq" id="WP_140721189.1">
    <property type="nucleotide sequence ID" value="NZ_BNBA01000001.1"/>
</dbReference>
<comment type="function">
    <text evidence="5">Mechanosensitive channel that participates in the regulation of osmotic pressure changes within the cell, opening in response to stretch forces in the membrane lipid bilayer, without the need for other proteins. Contributes to normal resistance to hypoosmotic shock. Forms an ion channel of 1.0 nanosiemens conductance with a slight preference for anions.</text>
</comment>
<comment type="subunit">
    <text evidence="5">Homoheptamer.</text>
</comment>
<accession>A0A919F5E1</accession>
<dbReference type="Gene3D" id="2.30.30.60">
    <property type="match status" value="1"/>
</dbReference>
<evidence type="ECO:0000313" key="7">
    <source>
        <dbReference type="EMBL" id="GHH46659.1"/>
    </source>
</evidence>
<dbReference type="Gene3D" id="1.10.287.1260">
    <property type="match status" value="1"/>
</dbReference>
<evidence type="ECO:0000256" key="2">
    <source>
        <dbReference type="ARBA" id="ARBA00022692"/>
    </source>
</evidence>
<keyword evidence="3 5" id="KW-1133">Transmembrane helix</keyword>
<feature type="transmembrane region" description="Helical" evidence="5">
    <location>
        <begin position="87"/>
        <end position="120"/>
    </location>
</feature>
<dbReference type="InterPro" id="IPR006685">
    <property type="entry name" value="MscS_channel_2nd"/>
</dbReference>
<keyword evidence="4 5" id="KW-0472">Membrane</keyword>
<feature type="transmembrane region" description="Helical" evidence="5">
    <location>
        <begin position="52"/>
        <end position="75"/>
    </location>
</feature>
<comment type="similarity">
    <text evidence="5">Belongs to the MscS (TC 1.A.23) family.</text>
</comment>
<keyword evidence="5" id="KW-0813">Transport</keyword>
<dbReference type="SUPFAM" id="SSF50182">
    <property type="entry name" value="Sm-like ribonucleoproteins"/>
    <property type="match status" value="1"/>
</dbReference>
<keyword evidence="8" id="KW-1185">Reference proteome</keyword>
<reference evidence="7" key="1">
    <citation type="journal article" date="2014" name="Int. J. Syst. Evol. Microbiol.">
        <title>Complete genome sequence of Corynebacterium casei LMG S-19264T (=DSM 44701T), isolated from a smear-ripened cheese.</title>
        <authorList>
            <consortium name="US DOE Joint Genome Institute (JGI-PGF)"/>
            <person name="Walter F."/>
            <person name="Albersmeier A."/>
            <person name="Kalinowski J."/>
            <person name="Ruckert C."/>
        </authorList>
    </citation>
    <scope>NUCLEOTIDE SEQUENCE</scope>
    <source>
        <strain evidence="7">JCM 13306</strain>
    </source>
</reference>
<keyword evidence="2 5" id="KW-0812">Transmembrane</keyword>
<dbReference type="Pfam" id="PF00924">
    <property type="entry name" value="MS_channel_2nd"/>
    <property type="match status" value="1"/>
</dbReference>
<dbReference type="InterPro" id="IPR045275">
    <property type="entry name" value="MscS_archaea/bacteria_type"/>
</dbReference>
<dbReference type="GO" id="GO:0005886">
    <property type="term" value="C:plasma membrane"/>
    <property type="evidence" value="ECO:0007669"/>
    <property type="project" value="UniProtKB-SubCell"/>
</dbReference>
<keyword evidence="5" id="KW-0407">Ion channel</keyword>